<feature type="transmembrane region" description="Helical" evidence="1">
    <location>
        <begin position="75"/>
        <end position="97"/>
    </location>
</feature>
<dbReference type="InterPro" id="IPR043128">
    <property type="entry name" value="Rev_trsase/Diguanyl_cyclase"/>
</dbReference>
<dbReference type="InterPro" id="IPR000160">
    <property type="entry name" value="GGDEF_dom"/>
</dbReference>
<dbReference type="InterPro" id="IPR001633">
    <property type="entry name" value="EAL_dom"/>
</dbReference>
<dbReference type="Pfam" id="PF00563">
    <property type="entry name" value="EAL"/>
    <property type="match status" value="1"/>
</dbReference>
<dbReference type="PROSITE" id="PS50924">
    <property type="entry name" value="MHYT"/>
    <property type="match status" value="1"/>
</dbReference>
<evidence type="ECO:0000313" key="5">
    <source>
        <dbReference type="EMBL" id="OAT52606.1"/>
    </source>
</evidence>
<dbReference type="PATRIC" id="fig|1354264.4.peg.2679"/>
<dbReference type="InterPro" id="IPR052155">
    <property type="entry name" value="Biofilm_reg_signaling"/>
</dbReference>
<evidence type="ECO:0000256" key="1">
    <source>
        <dbReference type="PROSITE-ProRule" id="PRU00244"/>
    </source>
</evidence>
<dbReference type="PANTHER" id="PTHR44757">
    <property type="entry name" value="DIGUANYLATE CYCLASE DGCP"/>
    <property type="match status" value="1"/>
</dbReference>
<feature type="transmembrane region" description="Helical" evidence="1">
    <location>
        <begin position="109"/>
        <end position="131"/>
    </location>
</feature>
<gene>
    <name evidence="5" type="ORF">M989_02574</name>
</gene>
<feature type="domain" description="GGDEF" evidence="3">
    <location>
        <begin position="294"/>
        <end position="426"/>
    </location>
</feature>
<dbReference type="EC" id="4.6.-.-" evidence="5"/>
<keyword evidence="1" id="KW-1133">Transmembrane helix</keyword>
<dbReference type="PANTHER" id="PTHR44757:SF2">
    <property type="entry name" value="BIOFILM ARCHITECTURE MAINTENANCE PROTEIN MBAA"/>
    <property type="match status" value="1"/>
</dbReference>
<dbReference type="Gene3D" id="3.30.70.270">
    <property type="match status" value="1"/>
</dbReference>
<organism evidence="5 6">
    <name type="scientific">Kluyvera georgiana ATCC 51603</name>
    <dbReference type="NCBI Taxonomy" id="1354264"/>
    <lineage>
        <taxon>Bacteria</taxon>
        <taxon>Pseudomonadati</taxon>
        <taxon>Pseudomonadota</taxon>
        <taxon>Gammaproteobacteria</taxon>
        <taxon>Enterobacterales</taxon>
        <taxon>Enterobacteriaceae</taxon>
        <taxon>Kluyvera</taxon>
    </lineage>
</organism>
<feature type="domain" description="MHYT" evidence="4">
    <location>
        <begin position="7"/>
        <end position="201"/>
    </location>
</feature>
<proteinExistence type="predicted"/>
<dbReference type="SUPFAM" id="SSF141868">
    <property type="entry name" value="EAL domain-like"/>
    <property type="match status" value="1"/>
</dbReference>
<dbReference type="Proteomes" id="UP000078386">
    <property type="component" value="Unassembled WGS sequence"/>
</dbReference>
<feature type="domain" description="EAL" evidence="2">
    <location>
        <begin position="435"/>
        <end position="689"/>
    </location>
</feature>
<keyword evidence="6" id="KW-1185">Reference proteome</keyword>
<reference evidence="5 6" key="1">
    <citation type="submission" date="2016-04" db="EMBL/GenBank/DDBJ databases">
        <title>ATOL: Assembling a taxonomically balanced genome-scale reconstruction of the evolutionary history of the Enterobacteriaceae.</title>
        <authorList>
            <person name="Plunkett G.III."/>
            <person name="Neeno-Eckwall E.C."/>
            <person name="Glasner J.D."/>
            <person name="Perna N.T."/>
        </authorList>
    </citation>
    <scope>NUCLEOTIDE SEQUENCE [LARGE SCALE GENOMIC DNA]</scope>
    <source>
        <strain evidence="5 6">ATCC 51603</strain>
    </source>
</reference>
<dbReference type="CDD" id="cd01949">
    <property type="entry name" value="GGDEF"/>
    <property type="match status" value="1"/>
</dbReference>
<dbReference type="InterPro" id="IPR035919">
    <property type="entry name" value="EAL_sf"/>
</dbReference>
<dbReference type="RefSeq" id="WP_064545879.1">
    <property type="nucleotide sequence ID" value="NZ_LXEU01000049.1"/>
</dbReference>
<dbReference type="SUPFAM" id="SSF55073">
    <property type="entry name" value="Nucleotide cyclase"/>
    <property type="match status" value="1"/>
</dbReference>
<evidence type="ECO:0000313" key="6">
    <source>
        <dbReference type="Proteomes" id="UP000078386"/>
    </source>
</evidence>
<comment type="caution">
    <text evidence="5">The sequence shown here is derived from an EMBL/GenBank/DDBJ whole genome shotgun (WGS) entry which is preliminary data.</text>
</comment>
<evidence type="ECO:0000259" key="3">
    <source>
        <dbReference type="PROSITE" id="PS50887"/>
    </source>
</evidence>
<dbReference type="InterPro" id="IPR005330">
    <property type="entry name" value="MHYT_dom"/>
</dbReference>
<dbReference type="GO" id="GO:0016020">
    <property type="term" value="C:membrane"/>
    <property type="evidence" value="ECO:0007669"/>
    <property type="project" value="UniProtKB-UniRule"/>
</dbReference>
<keyword evidence="1" id="KW-0812">Transmembrane</keyword>
<dbReference type="GO" id="GO:0016829">
    <property type="term" value="F:lyase activity"/>
    <property type="evidence" value="ECO:0007669"/>
    <property type="project" value="UniProtKB-KW"/>
</dbReference>
<feature type="transmembrane region" description="Helical" evidence="1">
    <location>
        <begin position="137"/>
        <end position="161"/>
    </location>
</feature>
<dbReference type="Gene3D" id="3.20.20.450">
    <property type="entry name" value="EAL domain"/>
    <property type="match status" value="1"/>
</dbReference>
<sequence length="714" mass="78483">MTLHASWDPILVGISFLVAFIASFVALDSAAKIAASNKKAAIFWRITGGATLGIGIWSMHFIGMLAMKMPMPMSYHLALTVISLLAAIIASSLAINIAVAGNTLSLKRLCIATALLSSGVVVMHYVGMAALMSHDDIIWSVPLIIASVVIAIVASCVGLWLAFSLRLNSKGVLLTRVGAAFAMGIAIAAMHYTGMSAATFTGGGHIMANHAAMVSEEGLSIWVSATTLLLLGLMLMISMVDSQVRTTRLTENLQRLNQQLEQQARYDGLTGLANRSQIDMRLLACLHQARLAGSTFALVLMDLDRFKLVNDAWGHHVGDNLLVSVANRMSACLMPKMTLARIGGDEFILLAPDCTEAEIADICTRMVESIRRPFYHSGQILQISLSVGISLYPGHGETPQDLKLAADTAMYHVKHSGRNGWVFYNESMLDSTWQGAHFLQDLTQALENNQFELWYQPKYHVKEKRIYGFEALLRWRHPKKGILLPEVFLSTLQNTGLIVSVGNWVLEQACIQMHKWSLSGHDDWTLSLNISPVQFEQQNFYELVCDALVRHRISPTRLTIELAETTALHGFDRSVQIFNDFCRIGITISIDNFGVGYSNMLALQDLPAGELKIDKSFMKDMRENSKHIKIVSTIITIAHSMNMDVVAEGVETQEQQRILTGLGCDALQGFWFSDPVPAEDIEVMLSNLPLSGDPNAPAALRRDISSSTGKKRQA</sequence>
<feature type="transmembrane region" description="Helical" evidence="1">
    <location>
        <begin position="219"/>
        <end position="240"/>
    </location>
</feature>
<protein>
    <submittedName>
        <fullName evidence="5">Sensory box/GGDEF family protein</fullName>
        <ecNumber evidence="5">4.6.-.-</ecNumber>
    </submittedName>
</protein>
<dbReference type="PROSITE" id="PS50883">
    <property type="entry name" value="EAL"/>
    <property type="match status" value="1"/>
</dbReference>
<dbReference type="Pfam" id="PF03707">
    <property type="entry name" value="MHYT"/>
    <property type="match status" value="2"/>
</dbReference>
<name>A0A1B7JXI9_9ENTR</name>
<dbReference type="AlphaFoldDB" id="A0A1B7JXI9"/>
<dbReference type="SMART" id="SM00267">
    <property type="entry name" value="GGDEF"/>
    <property type="match status" value="1"/>
</dbReference>
<feature type="transmembrane region" description="Helical" evidence="1">
    <location>
        <begin position="12"/>
        <end position="30"/>
    </location>
</feature>
<dbReference type="SMART" id="SM00052">
    <property type="entry name" value="EAL"/>
    <property type="match status" value="1"/>
</dbReference>
<dbReference type="InterPro" id="IPR029787">
    <property type="entry name" value="Nucleotide_cyclase"/>
</dbReference>
<keyword evidence="1" id="KW-0472">Membrane</keyword>
<feature type="transmembrane region" description="Helical" evidence="1">
    <location>
        <begin position="42"/>
        <end position="63"/>
    </location>
</feature>
<evidence type="ECO:0000259" key="2">
    <source>
        <dbReference type="PROSITE" id="PS50883"/>
    </source>
</evidence>
<feature type="transmembrane region" description="Helical" evidence="1">
    <location>
        <begin position="173"/>
        <end position="192"/>
    </location>
</feature>
<evidence type="ECO:0000259" key="4">
    <source>
        <dbReference type="PROSITE" id="PS50924"/>
    </source>
</evidence>
<dbReference type="EMBL" id="LXEU01000049">
    <property type="protein sequence ID" value="OAT52606.1"/>
    <property type="molecule type" value="Genomic_DNA"/>
</dbReference>
<dbReference type="CDD" id="cd01948">
    <property type="entry name" value="EAL"/>
    <property type="match status" value="1"/>
</dbReference>
<dbReference type="NCBIfam" id="TIGR00254">
    <property type="entry name" value="GGDEF"/>
    <property type="match status" value="1"/>
</dbReference>
<keyword evidence="5" id="KW-0456">Lyase</keyword>
<dbReference type="Pfam" id="PF00990">
    <property type="entry name" value="GGDEF"/>
    <property type="match status" value="1"/>
</dbReference>
<dbReference type="PROSITE" id="PS50887">
    <property type="entry name" value="GGDEF"/>
    <property type="match status" value="1"/>
</dbReference>
<accession>A0A1B7JXI9</accession>